<dbReference type="Gene3D" id="3.40.50.300">
    <property type="entry name" value="P-loop containing nucleotide triphosphate hydrolases"/>
    <property type="match status" value="1"/>
</dbReference>
<dbReference type="Pfam" id="PF00005">
    <property type="entry name" value="ABC_tran"/>
    <property type="match status" value="1"/>
</dbReference>
<keyword evidence="3" id="KW-0547">Nucleotide-binding</keyword>
<dbReference type="PANTHER" id="PTHR43335">
    <property type="entry name" value="ABC TRANSPORTER, ATP-BINDING PROTEIN"/>
    <property type="match status" value="1"/>
</dbReference>
<dbReference type="GO" id="GO:0005524">
    <property type="term" value="F:ATP binding"/>
    <property type="evidence" value="ECO:0007669"/>
    <property type="project" value="UniProtKB-KW"/>
</dbReference>
<evidence type="ECO:0000313" key="6">
    <source>
        <dbReference type="EMBL" id="SOD82620.1"/>
    </source>
</evidence>
<keyword evidence="2" id="KW-0813">Transport</keyword>
<keyword evidence="4" id="KW-0067">ATP-binding</keyword>
<dbReference type="SUPFAM" id="SSF52540">
    <property type="entry name" value="P-loop containing nucleoside triphosphate hydrolases"/>
    <property type="match status" value="1"/>
</dbReference>
<name>A0A286FHC3_9BACT</name>
<dbReference type="RefSeq" id="WP_097125746.1">
    <property type="nucleotide sequence ID" value="NZ_OCNH01000001.1"/>
</dbReference>
<protein>
    <submittedName>
        <fullName evidence="6">ABC-type multidrug transport system, ATPase component</fullName>
    </submittedName>
</protein>
<dbReference type="CDD" id="cd03264">
    <property type="entry name" value="ABC_drug_resistance_like"/>
    <property type="match status" value="1"/>
</dbReference>
<dbReference type="OrthoDB" id="9808363at2"/>
<evidence type="ECO:0000313" key="7">
    <source>
        <dbReference type="Proteomes" id="UP000219452"/>
    </source>
</evidence>
<evidence type="ECO:0000256" key="4">
    <source>
        <dbReference type="ARBA" id="ARBA00022840"/>
    </source>
</evidence>
<organism evidence="6 7">
    <name type="scientific">Spirosoma fluviale</name>
    <dbReference type="NCBI Taxonomy" id="1597977"/>
    <lineage>
        <taxon>Bacteria</taxon>
        <taxon>Pseudomonadati</taxon>
        <taxon>Bacteroidota</taxon>
        <taxon>Cytophagia</taxon>
        <taxon>Cytophagales</taxon>
        <taxon>Cytophagaceae</taxon>
        <taxon>Spirosoma</taxon>
    </lineage>
</organism>
<dbReference type="SMART" id="SM00382">
    <property type="entry name" value="AAA"/>
    <property type="match status" value="1"/>
</dbReference>
<comment type="similarity">
    <text evidence="1">Belongs to the ABC transporter superfamily.</text>
</comment>
<dbReference type="Proteomes" id="UP000219452">
    <property type="component" value="Unassembled WGS sequence"/>
</dbReference>
<gene>
    <name evidence="6" type="ORF">SAMN06269250_2202</name>
</gene>
<dbReference type="AlphaFoldDB" id="A0A286FHC3"/>
<sequence length="309" mass="33713">MNLVIENLTKTYSNGVRALNGISLTIEPGLFGLLGPNGAGKSSLMRTIATLQLPDSGRVVLQDADGQSIDAVTQPDELRKVLGYLPQDFGVYPRIDALTLLDHLAVLKGIHNRAERKESVEALLHRVNLWDVRKKNLSSYSGGMRQRFGIAQALLGNPKLIIVDEPTAGLDPAESNRFLNLLANLGQDAIVILSTHIVQDVQELCRQMAIINKGELLLSGHPLEAVRQLEGKIWKKHVQAAEVESLHQDFVIINERMVAGDPVLYAYAEAMPASGFIPVDAGLEEVYFTEITGASERAKKQPALSSPTL</sequence>
<feature type="domain" description="ABC transporter" evidence="5">
    <location>
        <begin position="3"/>
        <end position="238"/>
    </location>
</feature>
<dbReference type="InterPro" id="IPR017871">
    <property type="entry name" value="ABC_transporter-like_CS"/>
</dbReference>
<evidence type="ECO:0000259" key="5">
    <source>
        <dbReference type="PROSITE" id="PS50893"/>
    </source>
</evidence>
<evidence type="ECO:0000256" key="3">
    <source>
        <dbReference type="ARBA" id="ARBA00022741"/>
    </source>
</evidence>
<dbReference type="PROSITE" id="PS50893">
    <property type="entry name" value="ABC_TRANSPORTER_2"/>
    <property type="match status" value="1"/>
</dbReference>
<dbReference type="EMBL" id="OCNH01000001">
    <property type="protein sequence ID" value="SOD82620.1"/>
    <property type="molecule type" value="Genomic_DNA"/>
</dbReference>
<keyword evidence="7" id="KW-1185">Reference proteome</keyword>
<dbReference type="InterPro" id="IPR003439">
    <property type="entry name" value="ABC_transporter-like_ATP-bd"/>
</dbReference>
<dbReference type="InterPro" id="IPR027417">
    <property type="entry name" value="P-loop_NTPase"/>
</dbReference>
<dbReference type="GO" id="GO:0016887">
    <property type="term" value="F:ATP hydrolysis activity"/>
    <property type="evidence" value="ECO:0007669"/>
    <property type="project" value="InterPro"/>
</dbReference>
<evidence type="ECO:0000256" key="1">
    <source>
        <dbReference type="ARBA" id="ARBA00005417"/>
    </source>
</evidence>
<evidence type="ECO:0000256" key="2">
    <source>
        <dbReference type="ARBA" id="ARBA00022448"/>
    </source>
</evidence>
<dbReference type="PANTHER" id="PTHR43335:SF2">
    <property type="entry name" value="ABC TRANSPORTER, ATP-BINDING PROTEIN"/>
    <property type="match status" value="1"/>
</dbReference>
<accession>A0A286FHC3</accession>
<reference evidence="7" key="1">
    <citation type="submission" date="2017-09" db="EMBL/GenBank/DDBJ databases">
        <authorList>
            <person name="Varghese N."/>
            <person name="Submissions S."/>
        </authorList>
    </citation>
    <scope>NUCLEOTIDE SEQUENCE [LARGE SCALE GENOMIC DNA]</scope>
    <source>
        <strain evidence="7">DSM 29961</strain>
    </source>
</reference>
<proteinExistence type="inferred from homology"/>
<dbReference type="PROSITE" id="PS00211">
    <property type="entry name" value="ABC_TRANSPORTER_1"/>
    <property type="match status" value="1"/>
</dbReference>
<dbReference type="InterPro" id="IPR003593">
    <property type="entry name" value="AAA+_ATPase"/>
</dbReference>